<keyword evidence="8" id="KW-0934">Plastid</keyword>
<dbReference type="GeneID" id="84349902"/>
<keyword evidence="2 6" id="KW-0699">rRNA-binding</keyword>
<dbReference type="PROSITE" id="PS01169">
    <property type="entry name" value="RIBOSOMAL_L21"/>
    <property type="match status" value="1"/>
</dbReference>
<protein>
    <recommendedName>
        <fullName evidence="6">Large ribosomal subunit protein bL21c</fullName>
    </recommendedName>
</protein>
<dbReference type="InterPro" id="IPR036164">
    <property type="entry name" value="bL21-like_sf"/>
</dbReference>
<geneLocation type="chloroplast" evidence="8"/>
<evidence type="ECO:0000256" key="7">
    <source>
        <dbReference type="RuleBase" id="RU000563"/>
    </source>
</evidence>
<keyword evidence="5 6" id="KW-0687">Ribonucleoprotein</keyword>
<keyword evidence="4 6" id="KW-0689">Ribosomal protein</keyword>
<dbReference type="InterPro" id="IPR028909">
    <property type="entry name" value="bL21-like"/>
</dbReference>
<dbReference type="HAMAP" id="MF_01363">
    <property type="entry name" value="Ribosomal_bL21"/>
    <property type="match status" value="1"/>
</dbReference>
<dbReference type="AlphaFoldDB" id="A0A2H4G3I3"/>
<dbReference type="Pfam" id="PF00829">
    <property type="entry name" value="Ribosomal_L21p"/>
    <property type="match status" value="1"/>
</dbReference>
<dbReference type="RefSeq" id="YP_010933242.1">
    <property type="nucleotide sequence ID" value="NC_082075.1"/>
</dbReference>
<dbReference type="NCBIfam" id="TIGR00061">
    <property type="entry name" value="L21"/>
    <property type="match status" value="1"/>
</dbReference>
<evidence type="ECO:0000256" key="3">
    <source>
        <dbReference type="ARBA" id="ARBA00022884"/>
    </source>
</evidence>
<dbReference type="GO" id="GO:0006412">
    <property type="term" value="P:translation"/>
    <property type="evidence" value="ECO:0007669"/>
    <property type="project" value="UniProtKB-UniRule"/>
</dbReference>
<dbReference type="GO" id="GO:1990904">
    <property type="term" value="C:ribonucleoprotein complex"/>
    <property type="evidence" value="ECO:0007669"/>
    <property type="project" value="UniProtKB-KW"/>
</dbReference>
<dbReference type="SUPFAM" id="SSF141091">
    <property type="entry name" value="L21p-like"/>
    <property type="match status" value="1"/>
</dbReference>
<proteinExistence type="inferred from homology"/>
<sequence>MNTNTYAIIETGGHQLRVEAGRFYDTRHFSVLKPDTKILIYRVAMIHFQSQLIIGKPWLANAIVKARIIHSYNEKKIRVYKMHSKKKTRKKQGHRQKITRFMVDAIFLNGRNLSL</sequence>
<comment type="subcellular location">
    <subcellularLocation>
        <location evidence="6">Plastid</location>
        <location evidence="6">Chloroplast</location>
    </subcellularLocation>
</comment>
<gene>
    <name evidence="6 8" type="primary">rpl21</name>
</gene>
<evidence type="ECO:0000256" key="1">
    <source>
        <dbReference type="ARBA" id="ARBA00008563"/>
    </source>
</evidence>
<evidence type="ECO:0000256" key="4">
    <source>
        <dbReference type="ARBA" id="ARBA00022980"/>
    </source>
</evidence>
<comment type="function">
    <text evidence="6 7">This protein binds to 23S rRNA.</text>
</comment>
<name>A0A2H4G3I3_NITHY</name>
<accession>A0A2H4G3I3</accession>
<comment type="subunit">
    <text evidence="6 7">Part of the 50S ribosomal subunit.</text>
</comment>
<evidence type="ECO:0000256" key="2">
    <source>
        <dbReference type="ARBA" id="ARBA00022730"/>
    </source>
</evidence>
<keyword evidence="8" id="KW-0150">Chloroplast</keyword>
<dbReference type="InterPro" id="IPR018258">
    <property type="entry name" value="Ribosomal_bL21_CS"/>
</dbReference>
<comment type="similarity">
    <text evidence="1 6 7">Belongs to the bacterial ribosomal protein bL21 family.</text>
</comment>
<organism evidence="8">
    <name type="scientific">Nitella hyalina</name>
    <name type="common">Many-branched stonewort</name>
    <dbReference type="NCBI Taxonomy" id="181804"/>
    <lineage>
        <taxon>Eukaryota</taxon>
        <taxon>Viridiplantae</taxon>
        <taxon>Streptophyta</taxon>
        <taxon>Charophyceae</taxon>
        <taxon>Charales</taxon>
        <taxon>Characeae</taxon>
        <taxon>Nitella</taxon>
    </lineage>
</organism>
<evidence type="ECO:0000256" key="5">
    <source>
        <dbReference type="ARBA" id="ARBA00023274"/>
    </source>
</evidence>
<keyword evidence="3 6" id="KW-0694">RNA-binding</keyword>
<dbReference type="GO" id="GO:0005840">
    <property type="term" value="C:ribosome"/>
    <property type="evidence" value="ECO:0007669"/>
    <property type="project" value="UniProtKB-KW"/>
</dbReference>
<dbReference type="GO" id="GO:0003735">
    <property type="term" value="F:structural constituent of ribosome"/>
    <property type="evidence" value="ECO:0007669"/>
    <property type="project" value="InterPro"/>
</dbReference>
<evidence type="ECO:0000313" key="8">
    <source>
        <dbReference type="EMBL" id="APP89508.1"/>
    </source>
</evidence>
<dbReference type="PANTHER" id="PTHR21349:SF0">
    <property type="entry name" value="LARGE RIBOSOMAL SUBUNIT PROTEIN BL21M"/>
    <property type="match status" value="1"/>
</dbReference>
<dbReference type="PANTHER" id="PTHR21349">
    <property type="entry name" value="50S RIBOSOMAL PROTEIN L21"/>
    <property type="match status" value="1"/>
</dbReference>
<dbReference type="InterPro" id="IPR001787">
    <property type="entry name" value="Ribosomal_bL21"/>
</dbReference>
<evidence type="ECO:0000256" key="6">
    <source>
        <dbReference type="HAMAP-Rule" id="MF_01363"/>
    </source>
</evidence>
<reference evidence="8" key="1">
    <citation type="submission" date="2016-05" db="EMBL/GenBank/DDBJ databases">
        <authorList>
            <person name="Lavstsen T."/>
            <person name="Jespersen J.S."/>
        </authorList>
    </citation>
    <scope>NUCLEOTIDE SEQUENCE</scope>
</reference>
<dbReference type="GO" id="GO:0009507">
    <property type="term" value="C:chloroplast"/>
    <property type="evidence" value="ECO:0007669"/>
    <property type="project" value="UniProtKB-SubCell"/>
</dbReference>
<dbReference type="EMBL" id="KX306884">
    <property type="protein sequence ID" value="APP89508.1"/>
    <property type="molecule type" value="Genomic_DNA"/>
</dbReference>
<dbReference type="GO" id="GO:0019843">
    <property type="term" value="F:rRNA binding"/>
    <property type="evidence" value="ECO:0007669"/>
    <property type="project" value="UniProtKB-UniRule"/>
</dbReference>